<dbReference type="PANTHER" id="PTHR45958">
    <property type="entry name" value="RING-TYPE E3 UBIQUITIN TRANSFERASE"/>
    <property type="match status" value="1"/>
</dbReference>
<reference evidence="3 4" key="1">
    <citation type="journal article" date="2021" name="BMC Genomics">
        <title>Datura genome reveals duplications of psychoactive alkaloid biosynthetic genes and high mutation rate following tissue culture.</title>
        <authorList>
            <person name="Rajewski A."/>
            <person name="Carter-House D."/>
            <person name="Stajich J."/>
            <person name="Litt A."/>
        </authorList>
    </citation>
    <scope>NUCLEOTIDE SEQUENCE [LARGE SCALE GENOMIC DNA]</scope>
    <source>
        <strain evidence="3">AR-01</strain>
    </source>
</reference>
<dbReference type="EMBL" id="JACEIK010003725">
    <property type="protein sequence ID" value="MCD9642843.1"/>
    <property type="molecule type" value="Genomic_DNA"/>
</dbReference>
<evidence type="ECO:0000313" key="3">
    <source>
        <dbReference type="EMBL" id="MCD9642843.1"/>
    </source>
</evidence>
<dbReference type="InterPro" id="IPR052608">
    <property type="entry name" value="U-box_domain_protein"/>
</dbReference>
<dbReference type="InterPro" id="IPR011989">
    <property type="entry name" value="ARM-like"/>
</dbReference>
<dbReference type="InterPro" id="IPR000210">
    <property type="entry name" value="BTB/POZ_dom"/>
</dbReference>
<dbReference type="Gene3D" id="1.25.10.10">
    <property type="entry name" value="Leucine-rich Repeat Variant"/>
    <property type="match status" value="1"/>
</dbReference>
<dbReference type="PANTHER" id="PTHR45958:SF5">
    <property type="entry name" value="RING-TYPE E3 UBIQUITIN TRANSFERASE"/>
    <property type="match status" value="1"/>
</dbReference>
<proteinExistence type="predicted"/>
<sequence length="170" mass="18628">MDLFIKKSIMHFLCTIGKNSEVDSALESIVHSAIALAKEVCSSIVTGIVSNCKAVQGVHWEGFKLHTSVSYYVSCDDNKAAKDARDVLENISFSDDNVILVAKANYFKYLLQHLSSGSSDVKLRMAKTLGDMELTDHNKSSLFEEGVLDSLLSLLSHGEIEVKQAGVEPF</sequence>
<name>A0ABS8V718_DATST</name>
<organism evidence="3 4">
    <name type="scientific">Datura stramonium</name>
    <name type="common">Jimsonweed</name>
    <name type="synonym">Common thornapple</name>
    <dbReference type="NCBI Taxonomy" id="4076"/>
    <lineage>
        <taxon>Eukaryota</taxon>
        <taxon>Viridiplantae</taxon>
        <taxon>Streptophyta</taxon>
        <taxon>Embryophyta</taxon>
        <taxon>Tracheophyta</taxon>
        <taxon>Spermatophyta</taxon>
        <taxon>Magnoliopsida</taxon>
        <taxon>eudicotyledons</taxon>
        <taxon>Gunneridae</taxon>
        <taxon>Pentapetalae</taxon>
        <taxon>asterids</taxon>
        <taxon>lamiids</taxon>
        <taxon>Solanales</taxon>
        <taxon>Solanaceae</taxon>
        <taxon>Solanoideae</taxon>
        <taxon>Datureae</taxon>
        <taxon>Datura</taxon>
    </lineage>
</organism>
<dbReference type="PROSITE" id="PS50097">
    <property type="entry name" value="BTB"/>
    <property type="match status" value="1"/>
</dbReference>
<feature type="domain" description="BTB" evidence="2">
    <location>
        <begin position="82"/>
        <end position="164"/>
    </location>
</feature>
<comment type="pathway">
    <text evidence="1">Protein modification; protein ubiquitination.</text>
</comment>
<protein>
    <recommendedName>
        <fullName evidence="2">BTB domain-containing protein</fullName>
    </recommendedName>
</protein>
<gene>
    <name evidence="3" type="ORF">HAX54_029877</name>
</gene>
<evidence type="ECO:0000259" key="2">
    <source>
        <dbReference type="PROSITE" id="PS50097"/>
    </source>
</evidence>
<dbReference type="InterPro" id="IPR016024">
    <property type="entry name" value="ARM-type_fold"/>
</dbReference>
<accession>A0ABS8V718</accession>
<dbReference type="Proteomes" id="UP000823775">
    <property type="component" value="Unassembled WGS sequence"/>
</dbReference>
<dbReference type="SUPFAM" id="SSF48371">
    <property type="entry name" value="ARM repeat"/>
    <property type="match status" value="1"/>
</dbReference>
<comment type="caution">
    <text evidence="3">The sequence shown here is derived from an EMBL/GenBank/DDBJ whole genome shotgun (WGS) entry which is preliminary data.</text>
</comment>
<evidence type="ECO:0000256" key="1">
    <source>
        <dbReference type="ARBA" id="ARBA00004906"/>
    </source>
</evidence>
<evidence type="ECO:0000313" key="4">
    <source>
        <dbReference type="Proteomes" id="UP000823775"/>
    </source>
</evidence>
<keyword evidence="4" id="KW-1185">Reference proteome</keyword>